<dbReference type="PANTHER" id="PTHR43472:SF1">
    <property type="entry name" value="PHOSPHORIBOSYLAMINE--GLYCINE LIGASE, CHLOROPLASTIC"/>
    <property type="match status" value="1"/>
</dbReference>
<dbReference type="InterPro" id="IPR020561">
    <property type="entry name" value="PRibGlycinamid_synth_ATP-grasp"/>
</dbReference>
<evidence type="ECO:0000313" key="13">
    <source>
        <dbReference type="Proteomes" id="UP000178558"/>
    </source>
</evidence>
<dbReference type="GO" id="GO:0009113">
    <property type="term" value="P:purine nucleobase biosynthetic process"/>
    <property type="evidence" value="ECO:0007669"/>
    <property type="project" value="InterPro"/>
</dbReference>
<dbReference type="Pfam" id="PF01071">
    <property type="entry name" value="GARS_A"/>
    <property type="match status" value="1"/>
</dbReference>
<dbReference type="PANTHER" id="PTHR43472">
    <property type="entry name" value="PHOSPHORIBOSYLAMINE--GLYCINE LIGASE"/>
    <property type="match status" value="1"/>
</dbReference>
<feature type="domain" description="ATP-grasp" evidence="11">
    <location>
        <begin position="122"/>
        <end position="338"/>
    </location>
</feature>
<evidence type="ECO:0000256" key="10">
    <source>
        <dbReference type="PROSITE-ProRule" id="PRU00409"/>
    </source>
</evidence>
<dbReference type="Proteomes" id="UP000178558">
    <property type="component" value="Unassembled WGS sequence"/>
</dbReference>
<dbReference type="InterPro" id="IPR011761">
    <property type="entry name" value="ATP-grasp"/>
</dbReference>
<dbReference type="Pfam" id="PF02843">
    <property type="entry name" value="GARS_C"/>
    <property type="match status" value="1"/>
</dbReference>
<evidence type="ECO:0000256" key="8">
    <source>
        <dbReference type="ARBA" id="ARBA00042242"/>
    </source>
</evidence>
<accession>A0A1F7J6H3</accession>
<dbReference type="InterPro" id="IPR020560">
    <property type="entry name" value="PRibGlycinamide_synth_C-dom"/>
</dbReference>
<proteinExistence type="inferred from homology"/>
<dbReference type="Gene3D" id="3.90.600.10">
    <property type="entry name" value="Phosphoribosylglycinamide synthetase, C-terminal domain"/>
    <property type="match status" value="1"/>
</dbReference>
<dbReference type="SUPFAM" id="SSF51246">
    <property type="entry name" value="Rudiment single hybrid motif"/>
    <property type="match status" value="1"/>
</dbReference>
<protein>
    <recommendedName>
        <fullName evidence="2">phosphoribosylamine--glycine ligase</fullName>
        <ecNumber evidence="2">6.3.4.13</ecNumber>
    </recommendedName>
    <alternativeName>
        <fullName evidence="8">Glycinamide ribonucleotide synthetase</fullName>
    </alternativeName>
    <alternativeName>
        <fullName evidence="9">Phosphoribosylglycinamide synthetase</fullName>
    </alternativeName>
</protein>
<dbReference type="SUPFAM" id="SSF52440">
    <property type="entry name" value="PreATP-grasp domain"/>
    <property type="match status" value="1"/>
</dbReference>
<dbReference type="PROSITE" id="PS50975">
    <property type="entry name" value="ATP_GRASP"/>
    <property type="match status" value="1"/>
</dbReference>
<evidence type="ECO:0000256" key="7">
    <source>
        <dbReference type="ARBA" id="ARBA00038345"/>
    </source>
</evidence>
<dbReference type="InterPro" id="IPR020562">
    <property type="entry name" value="PRibGlycinamide_synth_N"/>
</dbReference>
<dbReference type="InterPro" id="IPR011054">
    <property type="entry name" value="Rudment_hybrid_motif"/>
</dbReference>
<keyword evidence="5" id="KW-0658">Purine biosynthesis</keyword>
<dbReference type="InterPro" id="IPR000115">
    <property type="entry name" value="PRibGlycinamide_synth"/>
</dbReference>
<dbReference type="UniPathway" id="UPA00074">
    <property type="reaction ID" value="UER00125"/>
</dbReference>
<keyword evidence="4 10" id="KW-0547">Nucleotide-binding</keyword>
<keyword evidence="6 10" id="KW-0067">ATP-binding</keyword>
<dbReference type="Pfam" id="PF02844">
    <property type="entry name" value="GARS_N"/>
    <property type="match status" value="1"/>
</dbReference>
<dbReference type="GO" id="GO:0046872">
    <property type="term" value="F:metal ion binding"/>
    <property type="evidence" value="ECO:0007669"/>
    <property type="project" value="InterPro"/>
</dbReference>
<dbReference type="SUPFAM" id="SSF56059">
    <property type="entry name" value="Glutathione synthetase ATP-binding domain-like"/>
    <property type="match status" value="1"/>
</dbReference>
<dbReference type="Gene3D" id="3.30.470.20">
    <property type="entry name" value="ATP-grasp fold, B domain"/>
    <property type="match status" value="1"/>
</dbReference>
<evidence type="ECO:0000256" key="5">
    <source>
        <dbReference type="ARBA" id="ARBA00022755"/>
    </source>
</evidence>
<comment type="caution">
    <text evidence="12">The sequence shown here is derived from an EMBL/GenBank/DDBJ whole genome shotgun (WGS) entry which is preliminary data.</text>
</comment>
<dbReference type="EMBL" id="MGAQ01000003">
    <property type="protein sequence ID" value="OGK51201.1"/>
    <property type="molecule type" value="Genomic_DNA"/>
</dbReference>
<dbReference type="GO" id="GO:0004637">
    <property type="term" value="F:phosphoribosylamine-glycine ligase activity"/>
    <property type="evidence" value="ECO:0007669"/>
    <property type="project" value="UniProtKB-EC"/>
</dbReference>
<dbReference type="SMART" id="SM01210">
    <property type="entry name" value="GARS_C"/>
    <property type="match status" value="1"/>
</dbReference>
<name>A0A1F7J6H3_9BACT</name>
<dbReference type="SMART" id="SM01209">
    <property type="entry name" value="GARS_A"/>
    <property type="match status" value="1"/>
</dbReference>
<organism evidence="12 13">
    <name type="scientific">Candidatus Roizmanbacteria bacterium RIFCSPLOWO2_01_FULL_40_42</name>
    <dbReference type="NCBI Taxonomy" id="1802066"/>
    <lineage>
        <taxon>Bacteria</taxon>
        <taxon>Candidatus Roizmaniibacteriota</taxon>
    </lineage>
</organism>
<sequence length="460" mass="50534">MAVERGGNTVMVVDGSGRGAVLADHYAKSPHVDRVLVVPGNDLMEHVNTHGKEVKTYPGLTTKSRKEIVDIVREEGVDLVDVAEDGAVEVGITDGVLEDGRAKVMGPTSEAGQMEYKKSFGREKGRKWGLPQPDEFYIFDDEDDAVKFLNSQPEEKSWFVKADGGALGKGALPGQNRGIAIERVREMKDFGEAGKRFLIESWITGDDGEPGEEFSEFAVFDGKMYKIVGSAQDHKLVSTFDMGNQTGGMGCVSPPLMMDAELAQSNDREIWQPVQHGFAKDGIEYKGMLYLGGMAVRERGRRRGKIVEWNARWGAPEAEVVVPRLQIDLFEMGMAVADGDISRLNIATDDVVRVIVIGASRGYPDNYDDVKNKEIHGLDEVAEMGGGVRLYPYGVAVDEETGKHYAKGGRLFGIVGEGKDVIEARARAYEAMSLVSIEGNNLHFRTDIGWRDVQRLRESA</sequence>
<evidence type="ECO:0000256" key="3">
    <source>
        <dbReference type="ARBA" id="ARBA00022598"/>
    </source>
</evidence>
<dbReference type="InterPro" id="IPR013815">
    <property type="entry name" value="ATP_grasp_subdomain_1"/>
</dbReference>
<evidence type="ECO:0000259" key="11">
    <source>
        <dbReference type="PROSITE" id="PS50975"/>
    </source>
</evidence>
<dbReference type="Gene3D" id="3.40.50.20">
    <property type="match status" value="1"/>
</dbReference>
<evidence type="ECO:0000256" key="1">
    <source>
        <dbReference type="ARBA" id="ARBA00005174"/>
    </source>
</evidence>
<evidence type="ECO:0000256" key="4">
    <source>
        <dbReference type="ARBA" id="ARBA00022741"/>
    </source>
</evidence>
<dbReference type="InterPro" id="IPR037123">
    <property type="entry name" value="PRibGlycinamide_synth_C_sf"/>
</dbReference>
<gene>
    <name evidence="12" type="ORF">A3B50_03205</name>
</gene>
<keyword evidence="3" id="KW-0436">Ligase</keyword>
<evidence type="ECO:0000313" key="12">
    <source>
        <dbReference type="EMBL" id="OGK51201.1"/>
    </source>
</evidence>
<dbReference type="InterPro" id="IPR016185">
    <property type="entry name" value="PreATP-grasp_dom_sf"/>
</dbReference>
<evidence type="ECO:0000256" key="9">
    <source>
        <dbReference type="ARBA" id="ARBA00042864"/>
    </source>
</evidence>
<evidence type="ECO:0000256" key="6">
    <source>
        <dbReference type="ARBA" id="ARBA00022840"/>
    </source>
</evidence>
<evidence type="ECO:0000256" key="2">
    <source>
        <dbReference type="ARBA" id="ARBA00013255"/>
    </source>
</evidence>
<dbReference type="AlphaFoldDB" id="A0A1F7J6H3"/>
<dbReference type="Gene3D" id="3.30.1490.20">
    <property type="entry name" value="ATP-grasp fold, A domain"/>
    <property type="match status" value="1"/>
</dbReference>
<dbReference type="EC" id="6.3.4.13" evidence="2"/>
<dbReference type="GO" id="GO:0006189">
    <property type="term" value="P:'de novo' IMP biosynthetic process"/>
    <property type="evidence" value="ECO:0007669"/>
    <property type="project" value="UniProtKB-UniPathway"/>
</dbReference>
<dbReference type="GO" id="GO:0005524">
    <property type="term" value="F:ATP binding"/>
    <property type="evidence" value="ECO:0007669"/>
    <property type="project" value="UniProtKB-UniRule"/>
</dbReference>
<comment type="similarity">
    <text evidence="7">Belongs to the GARS family.</text>
</comment>
<reference evidence="12 13" key="1">
    <citation type="journal article" date="2016" name="Nat. Commun.">
        <title>Thousands of microbial genomes shed light on interconnected biogeochemical processes in an aquifer system.</title>
        <authorList>
            <person name="Anantharaman K."/>
            <person name="Brown C.T."/>
            <person name="Hug L.A."/>
            <person name="Sharon I."/>
            <person name="Castelle C.J."/>
            <person name="Probst A.J."/>
            <person name="Thomas B.C."/>
            <person name="Singh A."/>
            <person name="Wilkins M.J."/>
            <person name="Karaoz U."/>
            <person name="Brodie E.L."/>
            <person name="Williams K.H."/>
            <person name="Hubbard S.S."/>
            <person name="Banfield J.F."/>
        </authorList>
    </citation>
    <scope>NUCLEOTIDE SEQUENCE [LARGE SCALE GENOMIC DNA]</scope>
</reference>
<comment type="pathway">
    <text evidence="1">Purine metabolism; IMP biosynthesis via de novo pathway; N(1)-(5-phospho-D-ribosyl)glycinamide from 5-phospho-alpha-D-ribose 1-diphosphate: step 2/2.</text>
</comment>